<dbReference type="Pfam" id="PF17369">
    <property type="entry name" value="DUF5391"/>
    <property type="match status" value="1"/>
</dbReference>
<organism evidence="2 3">
    <name type="scientific">Bacillus bruguierae</name>
    <dbReference type="NCBI Taxonomy" id="3127667"/>
    <lineage>
        <taxon>Bacteria</taxon>
        <taxon>Bacillati</taxon>
        <taxon>Bacillota</taxon>
        <taxon>Bacilli</taxon>
        <taxon>Bacillales</taxon>
        <taxon>Bacillaceae</taxon>
        <taxon>Bacillus</taxon>
    </lineage>
</organism>
<protein>
    <submittedName>
        <fullName evidence="2">DUF5391 family protein</fullName>
    </submittedName>
</protein>
<keyword evidence="3" id="KW-1185">Reference proteome</keyword>
<keyword evidence="1" id="KW-0812">Transmembrane</keyword>
<name>A0ABU8FIR0_9BACI</name>
<dbReference type="EMBL" id="JBAWSX010000008">
    <property type="protein sequence ID" value="MEI4802587.1"/>
    <property type="molecule type" value="Genomic_DNA"/>
</dbReference>
<proteinExistence type="predicted"/>
<gene>
    <name evidence="2" type="ORF">WAZ07_14930</name>
</gene>
<comment type="caution">
    <text evidence="2">The sequence shown here is derived from an EMBL/GenBank/DDBJ whole genome shotgun (WGS) entry which is preliminary data.</text>
</comment>
<feature type="transmembrane region" description="Helical" evidence="1">
    <location>
        <begin position="104"/>
        <end position="123"/>
    </location>
</feature>
<keyword evidence="1" id="KW-0472">Membrane</keyword>
<accession>A0ABU8FIR0</accession>
<evidence type="ECO:0000256" key="1">
    <source>
        <dbReference type="SAM" id="Phobius"/>
    </source>
</evidence>
<sequence length="136" mass="15129">MTKETNKSRIIFMTLVSALFFCSLLIAASLSPLADSGPNANKFGTFNMWVSIGMVLAFYILPLILYIVGVHIMKLIMAVFCGVGLLMCLTTLVVILTMEISPTLLVLCIATLIVNVMWYFIAFRSSSKPNHQKRFI</sequence>
<feature type="transmembrane region" description="Helical" evidence="1">
    <location>
        <begin position="46"/>
        <end position="68"/>
    </location>
</feature>
<dbReference type="InterPro" id="IPR020204">
    <property type="entry name" value="Uncharacterised_YxaJ"/>
</dbReference>
<keyword evidence="1" id="KW-1133">Transmembrane helix</keyword>
<evidence type="ECO:0000313" key="3">
    <source>
        <dbReference type="Proteomes" id="UP001372526"/>
    </source>
</evidence>
<evidence type="ECO:0000313" key="2">
    <source>
        <dbReference type="EMBL" id="MEI4802587.1"/>
    </source>
</evidence>
<dbReference type="Proteomes" id="UP001372526">
    <property type="component" value="Unassembled WGS sequence"/>
</dbReference>
<feature type="transmembrane region" description="Helical" evidence="1">
    <location>
        <begin position="75"/>
        <end position="98"/>
    </location>
</feature>
<reference evidence="2 3" key="1">
    <citation type="submission" date="2024-01" db="EMBL/GenBank/DDBJ databases">
        <title>Seven novel Bacillus-like species.</title>
        <authorList>
            <person name="Liu G."/>
        </authorList>
    </citation>
    <scope>NUCLEOTIDE SEQUENCE [LARGE SCALE GENOMIC DNA]</scope>
    <source>
        <strain evidence="2 3">FJAT-51639</strain>
    </source>
</reference>
<dbReference type="RefSeq" id="WP_336473103.1">
    <property type="nucleotide sequence ID" value="NZ_JBAWSX010000008.1"/>
</dbReference>